<sequence length="101" mass="11361">MSPLALSLPPLPPRVRLSCSRILRLPLRLYLLPYMAPLAVPTPFPDESAAGDPFGRRSLLRRSLCCGGAAHRHLRRRPPVLLFMHQRCLSWWLSDIRPGAG</sequence>
<accession>A0A2T7DQX9</accession>
<dbReference type="EMBL" id="CM009753">
    <property type="protein sequence ID" value="PUZ57966.1"/>
    <property type="molecule type" value="Genomic_DNA"/>
</dbReference>
<proteinExistence type="predicted"/>
<dbReference type="Proteomes" id="UP000244336">
    <property type="component" value="Chromosome 5"/>
</dbReference>
<gene>
    <name evidence="1" type="ORF">GQ55_5G472300</name>
</gene>
<evidence type="ECO:0000313" key="2">
    <source>
        <dbReference type="Proteomes" id="UP000244336"/>
    </source>
</evidence>
<evidence type="ECO:0000313" key="1">
    <source>
        <dbReference type="EMBL" id="PUZ57966.1"/>
    </source>
</evidence>
<protein>
    <submittedName>
        <fullName evidence="1">Uncharacterized protein</fullName>
    </submittedName>
</protein>
<keyword evidence="2" id="KW-1185">Reference proteome</keyword>
<name>A0A2T7DQX9_9POAL</name>
<reference evidence="1 2" key="1">
    <citation type="submission" date="2018-04" db="EMBL/GenBank/DDBJ databases">
        <title>WGS assembly of Panicum hallii var. hallii HAL2.</title>
        <authorList>
            <person name="Lovell J."/>
            <person name="Jenkins J."/>
            <person name="Lowry D."/>
            <person name="Mamidi S."/>
            <person name="Sreedasyam A."/>
            <person name="Weng X."/>
            <person name="Barry K."/>
            <person name="Bonette J."/>
            <person name="Campitelli B."/>
            <person name="Daum C."/>
            <person name="Gordon S."/>
            <person name="Gould B."/>
            <person name="Lipzen A."/>
            <person name="MacQueen A."/>
            <person name="Palacio-Mejia J."/>
            <person name="Plott C."/>
            <person name="Shakirov E."/>
            <person name="Shu S."/>
            <person name="Yoshinaga Y."/>
            <person name="Zane M."/>
            <person name="Rokhsar D."/>
            <person name="Grimwood J."/>
            <person name="Schmutz J."/>
            <person name="Juenger T."/>
        </authorList>
    </citation>
    <scope>NUCLEOTIDE SEQUENCE [LARGE SCALE GENOMIC DNA]</scope>
    <source>
        <strain evidence="2">cv. HAL2</strain>
    </source>
</reference>
<organism evidence="1 2">
    <name type="scientific">Panicum hallii var. hallii</name>
    <dbReference type="NCBI Taxonomy" id="1504633"/>
    <lineage>
        <taxon>Eukaryota</taxon>
        <taxon>Viridiplantae</taxon>
        <taxon>Streptophyta</taxon>
        <taxon>Embryophyta</taxon>
        <taxon>Tracheophyta</taxon>
        <taxon>Spermatophyta</taxon>
        <taxon>Magnoliopsida</taxon>
        <taxon>Liliopsida</taxon>
        <taxon>Poales</taxon>
        <taxon>Poaceae</taxon>
        <taxon>PACMAD clade</taxon>
        <taxon>Panicoideae</taxon>
        <taxon>Panicodae</taxon>
        <taxon>Paniceae</taxon>
        <taxon>Panicinae</taxon>
        <taxon>Panicum</taxon>
        <taxon>Panicum sect. Panicum</taxon>
    </lineage>
</organism>
<dbReference type="Gramene" id="PUZ57966">
    <property type="protein sequence ID" value="PUZ57966"/>
    <property type="gene ID" value="GQ55_5G472300"/>
</dbReference>
<dbReference type="AlphaFoldDB" id="A0A2T7DQX9"/>